<dbReference type="InterPro" id="IPR027417">
    <property type="entry name" value="P-loop_NTPase"/>
</dbReference>
<name>A0AB39GXR0_9BURK</name>
<dbReference type="Pfam" id="PF05621">
    <property type="entry name" value="TniB"/>
    <property type="match status" value="1"/>
</dbReference>
<dbReference type="RefSeq" id="WP_368648924.1">
    <property type="nucleotide sequence ID" value="NZ_CP158269.1"/>
</dbReference>
<reference evidence="4" key="1">
    <citation type="submission" date="2024-05" db="EMBL/GenBank/DDBJ databases">
        <authorList>
            <person name="Luo Y.-C."/>
            <person name="Nicholds J."/>
            <person name="Mortimer T."/>
            <person name="Maboni G."/>
        </authorList>
    </citation>
    <scope>NUCLEOTIDE SEQUENCE</scope>
    <source>
        <strain evidence="5">124370</strain>
        <strain evidence="6">124566</strain>
        <strain evidence="4">124953</strain>
        <strain evidence="3">130308</strain>
        <strain evidence="2">130416</strain>
    </source>
</reference>
<protein>
    <submittedName>
        <fullName evidence="4">TniB family NTP-binding protein</fullName>
    </submittedName>
</protein>
<proteinExistence type="predicted"/>
<feature type="domain" description="AAA+ ATPase" evidence="1">
    <location>
        <begin position="42"/>
        <end position="184"/>
    </location>
</feature>
<dbReference type="EMBL" id="CP158269">
    <property type="protein sequence ID" value="XDJ87408.1"/>
    <property type="molecule type" value="Genomic_DNA"/>
</dbReference>
<dbReference type="Gene3D" id="3.40.50.300">
    <property type="entry name" value="P-loop containing nucleotide triphosphate hydrolases"/>
    <property type="match status" value="1"/>
</dbReference>
<sequence>MDKGEFYNALQAFDNEYVNFSAFGKIIAEMESILDLSRNTGIVKNLLVTGESGCGKTSLARAFQMRYPKARIAEQTITPVLLVEVPSLGTVGAVAQAILRALGDPYPEKGRVADQTARIDILIRSCKTEMLILDEAQHIYDRGQRKTQYATADWLKTLVNAIEIPVVLFGIPRLENLLEVNVQLRRRFAAPMELSIGNPGDIGFLNTNFDVINALAPALPIPLSLKKITPDDLTRRIYFATDGRVGYLKRLLSIALQAAWENDDTEINLDTLEDAFTHIWREGVGSLNPFSRDFVYRRLDRAGEPFAGDRTA</sequence>
<dbReference type="SMART" id="SM00382">
    <property type="entry name" value="AAA"/>
    <property type="match status" value="1"/>
</dbReference>
<evidence type="ECO:0000313" key="3">
    <source>
        <dbReference type="EMBL" id="XDJ91352.1"/>
    </source>
</evidence>
<organism evidence="4">
    <name type="scientific">Castellaniella ginsengisoli</name>
    <dbReference type="NCBI Taxonomy" id="546114"/>
    <lineage>
        <taxon>Bacteria</taxon>
        <taxon>Pseudomonadati</taxon>
        <taxon>Pseudomonadota</taxon>
        <taxon>Betaproteobacteria</taxon>
        <taxon>Burkholderiales</taxon>
        <taxon>Alcaligenaceae</taxon>
        <taxon>Castellaniella</taxon>
    </lineage>
</organism>
<dbReference type="PANTHER" id="PTHR35894">
    <property type="entry name" value="GENERAL SECRETION PATHWAY PROTEIN A-RELATED"/>
    <property type="match status" value="1"/>
</dbReference>
<dbReference type="InterPro" id="IPR052026">
    <property type="entry name" value="ExeA_AAA_ATPase_DNA-bind"/>
</dbReference>
<dbReference type="PANTHER" id="PTHR35894:SF1">
    <property type="entry name" value="PHOSPHORIBULOKINASE _ URIDINE KINASE FAMILY"/>
    <property type="match status" value="1"/>
</dbReference>
<gene>
    <name evidence="4" type="ORF">ABRY95_06160</name>
    <name evidence="2" type="ORF">ABRY98_10740</name>
    <name evidence="5" type="ORF">ABRZ05_11630</name>
    <name evidence="6" type="ORF">ABRZ11_11285</name>
    <name evidence="3" type="ORF">ABRZ12_03395</name>
</gene>
<dbReference type="SUPFAM" id="SSF52540">
    <property type="entry name" value="P-loop containing nucleoside triphosphate hydrolases"/>
    <property type="match status" value="1"/>
</dbReference>
<dbReference type="EMBL" id="CP158271">
    <property type="protein sequence ID" value="XDJ94583.1"/>
    <property type="molecule type" value="Genomic_DNA"/>
</dbReference>
<evidence type="ECO:0000313" key="4">
    <source>
        <dbReference type="EMBL" id="XDJ94583.1"/>
    </source>
</evidence>
<evidence type="ECO:0000313" key="6">
    <source>
        <dbReference type="EMBL" id="XDJ98374.1"/>
    </source>
</evidence>
<accession>A0AB39GXR0</accession>
<dbReference type="EMBL" id="CP158273">
    <property type="protein sequence ID" value="XDJ95726.1"/>
    <property type="molecule type" value="Genomic_DNA"/>
</dbReference>
<evidence type="ECO:0000259" key="1">
    <source>
        <dbReference type="SMART" id="SM00382"/>
    </source>
</evidence>
<dbReference type="AlphaFoldDB" id="A0AB39GXR0"/>
<evidence type="ECO:0000313" key="2">
    <source>
        <dbReference type="EMBL" id="XDJ87408.1"/>
    </source>
</evidence>
<dbReference type="InterPro" id="IPR003593">
    <property type="entry name" value="AAA+_ATPase"/>
</dbReference>
<evidence type="ECO:0000313" key="5">
    <source>
        <dbReference type="EMBL" id="XDJ95726.1"/>
    </source>
</evidence>
<dbReference type="EMBL" id="CP158270">
    <property type="protein sequence ID" value="XDJ91352.1"/>
    <property type="molecule type" value="Genomic_DNA"/>
</dbReference>
<dbReference type="InterPro" id="IPR008868">
    <property type="entry name" value="TniB"/>
</dbReference>
<dbReference type="EMBL" id="CP158272">
    <property type="protein sequence ID" value="XDJ98374.1"/>
    <property type="molecule type" value="Genomic_DNA"/>
</dbReference>